<dbReference type="Pfam" id="PF00004">
    <property type="entry name" value="AAA"/>
    <property type="match status" value="1"/>
</dbReference>
<feature type="coiled-coil region" evidence="4">
    <location>
        <begin position="41"/>
        <end position="84"/>
    </location>
</feature>
<dbReference type="AlphaFoldDB" id="A9BKN7"/>
<dbReference type="GeneID" id="5739707"/>
<accession>A9BKN7</accession>
<dbReference type="Pfam" id="PF17866">
    <property type="entry name" value="AAA_lid_6"/>
    <property type="match status" value="1"/>
</dbReference>
<keyword evidence="6" id="KW-0542">Nucleomorph</keyword>
<evidence type="ECO:0000256" key="3">
    <source>
        <dbReference type="ARBA" id="ARBA00022840"/>
    </source>
</evidence>
<dbReference type="InterPro" id="IPR050773">
    <property type="entry name" value="CbxX/CfxQ_RuBisCO_ESX"/>
</dbReference>
<dbReference type="InterPro" id="IPR027417">
    <property type="entry name" value="P-loop_NTPase"/>
</dbReference>
<dbReference type="InterPro" id="IPR041627">
    <property type="entry name" value="AAA_lid_6"/>
</dbReference>
<geneLocation type="nucleomorph" evidence="6"/>
<sequence>MAFVGYLYTSKSAIFLQKNVSRSFVKRQGVCGLKASDNSDNSKLTDALKEADIEARKIREEAERRKQEDEKERMKKQMKIDRLNAIPEDAEAGTVEEFMYKDGVKEILEKLDTDLVGLIPVKSRVREIAALLVVDKLRRNLGLDTSVPSLHMCFTGAPGTGKTTVAMRMGQILQRMGYSRSGHLVVATRDDLVGQYVGHTAPKTKEVIKKAMGGVLLIDEAYYLYNASNDRDYGQESIEILLNVMEENREDIVIVLAGYKDRMDKFFSFIPGMSSRVGNHIEFPNYEPEELLSIAKVMCRDLEYEMSVDAEPIFFEYIKKRMTMPYFSNARTVRNAVDRARMRAAIRLFSKAFDQSSDGMVSKTELMTLEKNDFVSVEELIERGENAIVE</sequence>
<evidence type="ECO:0000313" key="7">
    <source>
        <dbReference type="Proteomes" id="UP000243127"/>
    </source>
</evidence>
<evidence type="ECO:0000259" key="5">
    <source>
        <dbReference type="SMART" id="SM00382"/>
    </source>
</evidence>
<dbReference type="PANTHER" id="PTHR43392:SF2">
    <property type="entry name" value="AAA-TYPE ATPASE FAMILY PROTEIN _ ANKYRIN REPEAT FAMILY PROTEIN"/>
    <property type="match status" value="1"/>
</dbReference>
<dbReference type="GO" id="GO:0016887">
    <property type="term" value="F:ATP hydrolysis activity"/>
    <property type="evidence" value="ECO:0007669"/>
    <property type="project" value="InterPro"/>
</dbReference>
<proteinExistence type="inferred from homology"/>
<dbReference type="SMART" id="SM00382">
    <property type="entry name" value="AAA"/>
    <property type="match status" value="1"/>
</dbReference>
<dbReference type="RefSeq" id="XP_001712367.1">
    <property type="nucleotide sequence ID" value="XM_001712315.1"/>
</dbReference>
<evidence type="ECO:0000256" key="1">
    <source>
        <dbReference type="ARBA" id="ARBA00010378"/>
    </source>
</evidence>
<organism evidence="6 7">
    <name type="scientific">Hemiselmis andersenii</name>
    <name type="common">Cryptophyte alga</name>
    <dbReference type="NCBI Taxonomy" id="464988"/>
    <lineage>
        <taxon>Eukaryota</taxon>
        <taxon>Cryptophyceae</taxon>
        <taxon>Cryptomonadales</taxon>
        <taxon>Hemiselmidaceae</taxon>
        <taxon>Hemiselmis</taxon>
    </lineage>
</organism>
<dbReference type="EMBL" id="CP000882">
    <property type="protein sequence ID" value="ABW98042.1"/>
    <property type="molecule type" value="Genomic_DNA"/>
</dbReference>
<keyword evidence="3" id="KW-0067">ATP-binding</keyword>
<gene>
    <name evidence="6" type="ORF">HAN_2g215</name>
</gene>
<dbReference type="PRINTS" id="PR00819">
    <property type="entry name" value="CBXCFQXSUPER"/>
</dbReference>
<dbReference type="Gene3D" id="1.10.8.60">
    <property type="match status" value="1"/>
</dbReference>
<dbReference type="FunFam" id="3.40.50.300:FF:000216">
    <property type="entry name" value="Type VII secretion ATPase EccA"/>
    <property type="match status" value="1"/>
</dbReference>
<dbReference type="CDD" id="cd00009">
    <property type="entry name" value="AAA"/>
    <property type="match status" value="1"/>
</dbReference>
<evidence type="ECO:0000256" key="4">
    <source>
        <dbReference type="SAM" id="Coils"/>
    </source>
</evidence>
<evidence type="ECO:0000256" key="2">
    <source>
        <dbReference type="ARBA" id="ARBA00022741"/>
    </source>
</evidence>
<keyword evidence="2" id="KW-0547">Nucleotide-binding</keyword>
<dbReference type="InterPro" id="IPR000470">
    <property type="entry name" value="CbxX/CfqX_mono"/>
</dbReference>
<dbReference type="InterPro" id="IPR003593">
    <property type="entry name" value="AAA+_ATPase"/>
</dbReference>
<dbReference type="GO" id="GO:0005524">
    <property type="term" value="F:ATP binding"/>
    <property type="evidence" value="ECO:0007669"/>
    <property type="project" value="UniProtKB-KW"/>
</dbReference>
<dbReference type="PANTHER" id="PTHR43392">
    <property type="entry name" value="AAA-TYPE ATPASE FAMILY PROTEIN / ANKYRIN REPEAT FAMILY PROTEIN"/>
    <property type="match status" value="1"/>
</dbReference>
<dbReference type="PRINTS" id="PR00820">
    <property type="entry name" value="CBXXCFQX"/>
</dbReference>
<feature type="domain" description="AAA+ ATPase" evidence="5">
    <location>
        <begin position="148"/>
        <end position="287"/>
    </location>
</feature>
<comment type="similarity">
    <text evidence="1">Belongs to the CbxX/CfxQ family.</text>
</comment>
<keyword evidence="4" id="KW-0175">Coiled coil</keyword>
<protein>
    <submittedName>
        <fullName evidence="6">Cbbx</fullName>
    </submittedName>
</protein>
<evidence type="ECO:0000313" key="6">
    <source>
        <dbReference type="EMBL" id="ABW98042.1"/>
    </source>
</evidence>
<name>A9BKN7_HEMAN</name>
<dbReference type="InterPro" id="IPR003959">
    <property type="entry name" value="ATPase_AAA_core"/>
</dbReference>
<dbReference type="SUPFAM" id="SSF52540">
    <property type="entry name" value="P-loop containing nucleoside triphosphate hydrolases"/>
    <property type="match status" value="1"/>
</dbReference>
<dbReference type="Gene3D" id="3.40.50.300">
    <property type="entry name" value="P-loop containing nucleotide triphosphate hydrolases"/>
    <property type="match status" value="1"/>
</dbReference>
<dbReference type="Proteomes" id="UP000243127">
    <property type="component" value="Nucleomorph 2"/>
</dbReference>
<dbReference type="InterPro" id="IPR000641">
    <property type="entry name" value="CbxX/CfxQ"/>
</dbReference>
<reference evidence="6 7" key="1">
    <citation type="journal article" date="2007" name="Proc. Natl. Acad. Sci. U.S.A.">
        <title>Nucleomorph genome of Hemiselmis andersenii reveals complete intron loss and compaction as a driver of protein structure and function.</title>
        <authorList>
            <person name="Lane C.E."/>
            <person name="van den Heuvel K."/>
            <person name="Kozera C."/>
            <person name="Curtis B.A."/>
            <person name="Parsons B.J."/>
            <person name="Bowman S."/>
            <person name="Archibald J.M."/>
        </authorList>
    </citation>
    <scope>NUCLEOTIDE SEQUENCE [LARGE SCALE GENOMIC DNA]</scope>
    <source>
        <strain evidence="6 7">CCMP644</strain>
    </source>
</reference>